<dbReference type="Proteomes" id="UP001243846">
    <property type="component" value="Unassembled WGS sequence"/>
</dbReference>
<dbReference type="PANTHER" id="PTHR43297">
    <property type="entry name" value="OLIGOPEPTIDE TRANSPORT ATP-BINDING PROTEIN APPD"/>
    <property type="match status" value="1"/>
</dbReference>
<dbReference type="InterPro" id="IPR027417">
    <property type="entry name" value="P-loop_NTPase"/>
</dbReference>
<keyword evidence="4" id="KW-1003">Cell membrane</keyword>
<comment type="subcellular location">
    <subcellularLocation>
        <location evidence="1">Membrane</location>
    </subcellularLocation>
</comment>
<dbReference type="InterPro" id="IPR050388">
    <property type="entry name" value="ABC_Ni/Peptide_Import"/>
</dbReference>
<accession>A0ABT8D4V1</accession>
<gene>
    <name evidence="6" type="ORF">QWZ10_06205</name>
</gene>
<dbReference type="Gene3D" id="3.40.50.300">
    <property type="entry name" value="P-loop containing nucleotide triphosphate hydrolases"/>
    <property type="match status" value="1"/>
</dbReference>
<evidence type="ECO:0000313" key="7">
    <source>
        <dbReference type="Proteomes" id="UP001243846"/>
    </source>
</evidence>
<sequence length="113" mass="12600">MAVILITHDMGVVAEMADRVIVMRGGKVVEEQPTIDLFDAPREDYTRDLLAAVPRLGAGAARPAFTGSTVLVDYKDVSVTFRSRRGFSGGRSRMSMRSKRSRCRFFRAKLCRS</sequence>
<evidence type="ECO:0000313" key="6">
    <source>
        <dbReference type="EMBL" id="MDN3711509.1"/>
    </source>
</evidence>
<protein>
    <recommendedName>
        <fullName evidence="8">Oligopeptide/dipeptide ABC transporter C-terminal domain-containing protein</fullName>
    </recommendedName>
</protein>
<keyword evidence="7" id="KW-1185">Reference proteome</keyword>
<dbReference type="SUPFAM" id="SSF52540">
    <property type="entry name" value="P-loop containing nucleoside triphosphate hydrolases"/>
    <property type="match status" value="1"/>
</dbReference>
<keyword evidence="5" id="KW-0472">Membrane</keyword>
<evidence type="ECO:0000256" key="4">
    <source>
        <dbReference type="ARBA" id="ARBA00022475"/>
    </source>
</evidence>
<evidence type="ECO:0000256" key="5">
    <source>
        <dbReference type="ARBA" id="ARBA00023136"/>
    </source>
</evidence>
<proteinExistence type="inferred from homology"/>
<evidence type="ECO:0000256" key="3">
    <source>
        <dbReference type="ARBA" id="ARBA00022448"/>
    </source>
</evidence>
<keyword evidence="3" id="KW-0813">Transport</keyword>
<dbReference type="EMBL" id="JAUFRC010000001">
    <property type="protein sequence ID" value="MDN3711509.1"/>
    <property type="molecule type" value="Genomic_DNA"/>
</dbReference>
<evidence type="ECO:0008006" key="8">
    <source>
        <dbReference type="Google" id="ProtNLM"/>
    </source>
</evidence>
<evidence type="ECO:0000256" key="1">
    <source>
        <dbReference type="ARBA" id="ARBA00004370"/>
    </source>
</evidence>
<dbReference type="PANTHER" id="PTHR43297:SF2">
    <property type="entry name" value="DIPEPTIDE TRANSPORT ATP-BINDING PROTEIN DPPD"/>
    <property type="match status" value="1"/>
</dbReference>
<organism evidence="6 7">
    <name type="scientific">Paracoccus cavernae</name>
    <dbReference type="NCBI Taxonomy" id="1571207"/>
    <lineage>
        <taxon>Bacteria</taxon>
        <taxon>Pseudomonadati</taxon>
        <taxon>Pseudomonadota</taxon>
        <taxon>Alphaproteobacteria</taxon>
        <taxon>Rhodobacterales</taxon>
        <taxon>Paracoccaceae</taxon>
        <taxon>Paracoccus</taxon>
    </lineage>
</organism>
<reference evidence="7" key="1">
    <citation type="journal article" date="2019" name="Int. J. Syst. Evol. Microbiol.">
        <title>The Global Catalogue of Microorganisms (GCM) 10K type strain sequencing project: providing services to taxonomists for standard genome sequencing and annotation.</title>
        <authorList>
            <consortium name="The Broad Institute Genomics Platform"/>
            <consortium name="The Broad Institute Genome Sequencing Center for Infectious Disease"/>
            <person name="Wu L."/>
            <person name="Ma J."/>
        </authorList>
    </citation>
    <scope>NUCLEOTIDE SEQUENCE [LARGE SCALE GENOMIC DNA]</scope>
    <source>
        <strain evidence="7">CECT 8482</strain>
    </source>
</reference>
<name>A0ABT8D4V1_9RHOB</name>
<comment type="similarity">
    <text evidence="2">Belongs to the ABC transporter superfamily.</text>
</comment>
<evidence type="ECO:0000256" key="2">
    <source>
        <dbReference type="ARBA" id="ARBA00005417"/>
    </source>
</evidence>
<comment type="caution">
    <text evidence="6">The sequence shown here is derived from an EMBL/GenBank/DDBJ whole genome shotgun (WGS) entry which is preliminary data.</text>
</comment>